<dbReference type="EMBL" id="KB203275">
    <property type="protein sequence ID" value="ESO85268.1"/>
    <property type="molecule type" value="Genomic_DNA"/>
</dbReference>
<evidence type="ECO:0000256" key="1">
    <source>
        <dbReference type="SAM" id="MobiDB-lite"/>
    </source>
</evidence>
<dbReference type="KEGG" id="lgi:LOTGIDRAFT_167842"/>
<gene>
    <name evidence="2" type="ORF">LOTGIDRAFT_167842</name>
</gene>
<dbReference type="RefSeq" id="XP_009063974.1">
    <property type="nucleotide sequence ID" value="XM_009065726.1"/>
</dbReference>
<accession>V3Z3P7</accession>
<name>V3Z3P7_LOTGI</name>
<organism evidence="2 3">
    <name type="scientific">Lottia gigantea</name>
    <name type="common">Giant owl limpet</name>
    <dbReference type="NCBI Taxonomy" id="225164"/>
    <lineage>
        <taxon>Eukaryota</taxon>
        <taxon>Metazoa</taxon>
        <taxon>Spiralia</taxon>
        <taxon>Lophotrochozoa</taxon>
        <taxon>Mollusca</taxon>
        <taxon>Gastropoda</taxon>
        <taxon>Patellogastropoda</taxon>
        <taxon>Lottioidea</taxon>
        <taxon>Lottiidae</taxon>
        <taxon>Lottia</taxon>
    </lineage>
</organism>
<dbReference type="HOGENOM" id="CLU_2226185_0_0_1"/>
<evidence type="ECO:0000313" key="3">
    <source>
        <dbReference type="Proteomes" id="UP000030746"/>
    </source>
</evidence>
<dbReference type="CTD" id="20240711"/>
<dbReference type="GeneID" id="20240711"/>
<evidence type="ECO:0000313" key="2">
    <source>
        <dbReference type="EMBL" id="ESO85268.1"/>
    </source>
</evidence>
<sequence>MGECIGLARCSVSVIPDDDDYTTDEDFDSEDVSWSSFHSQSCTTRKKDGGSIRVRFDMKHDEDLSLSGSPVTQGTMCPSHQADGKQPEFKILLNNTLKDGKSSSTQ</sequence>
<keyword evidence="3" id="KW-1185">Reference proteome</keyword>
<feature type="compositionally biased region" description="Polar residues" evidence="1">
    <location>
        <begin position="66"/>
        <end position="78"/>
    </location>
</feature>
<dbReference type="Proteomes" id="UP000030746">
    <property type="component" value="Unassembled WGS sequence"/>
</dbReference>
<proteinExistence type="predicted"/>
<dbReference type="AlphaFoldDB" id="V3Z3P7"/>
<feature type="region of interest" description="Disordered" evidence="1">
    <location>
        <begin position="63"/>
        <end position="85"/>
    </location>
</feature>
<protein>
    <submittedName>
        <fullName evidence="2">Uncharacterized protein</fullName>
    </submittedName>
</protein>
<reference evidence="2 3" key="1">
    <citation type="journal article" date="2013" name="Nature">
        <title>Insights into bilaterian evolution from three spiralian genomes.</title>
        <authorList>
            <person name="Simakov O."/>
            <person name="Marletaz F."/>
            <person name="Cho S.J."/>
            <person name="Edsinger-Gonzales E."/>
            <person name="Havlak P."/>
            <person name="Hellsten U."/>
            <person name="Kuo D.H."/>
            <person name="Larsson T."/>
            <person name="Lv J."/>
            <person name="Arendt D."/>
            <person name="Savage R."/>
            <person name="Osoegawa K."/>
            <person name="de Jong P."/>
            <person name="Grimwood J."/>
            <person name="Chapman J.A."/>
            <person name="Shapiro H."/>
            <person name="Aerts A."/>
            <person name="Otillar R.P."/>
            <person name="Terry A.Y."/>
            <person name="Boore J.L."/>
            <person name="Grigoriev I.V."/>
            <person name="Lindberg D.R."/>
            <person name="Seaver E.C."/>
            <person name="Weisblat D.A."/>
            <person name="Putnam N.H."/>
            <person name="Rokhsar D.S."/>
        </authorList>
    </citation>
    <scope>NUCLEOTIDE SEQUENCE [LARGE SCALE GENOMIC DNA]</scope>
</reference>